<dbReference type="PROSITE" id="PS50097">
    <property type="entry name" value="BTB"/>
    <property type="match status" value="1"/>
</dbReference>
<evidence type="ECO:0000313" key="4">
    <source>
        <dbReference type="Proteomes" id="UP000305067"/>
    </source>
</evidence>
<dbReference type="STRING" id="1884261.A0A5C3QT68"/>
<evidence type="ECO:0000313" key="3">
    <source>
        <dbReference type="EMBL" id="TFL05175.1"/>
    </source>
</evidence>
<organism evidence="3 4">
    <name type="scientific">Pterulicium gracile</name>
    <dbReference type="NCBI Taxonomy" id="1884261"/>
    <lineage>
        <taxon>Eukaryota</taxon>
        <taxon>Fungi</taxon>
        <taxon>Dikarya</taxon>
        <taxon>Basidiomycota</taxon>
        <taxon>Agaricomycotina</taxon>
        <taxon>Agaricomycetes</taxon>
        <taxon>Agaricomycetidae</taxon>
        <taxon>Agaricales</taxon>
        <taxon>Pleurotineae</taxon>
        <taxon>Pterulaceae</taxon>
        <taxon>Pterulicium</taxon>
    </lineage>
</organism>
<dbReference type="EMBL" id="ML178817">
    <property type="protein sequence ID" value="TFL05175.1"/>
    <property type="molecule type" value="Genomic_DNA"/>
</dbReference>
<evidence type="ECO:0000256" key="1">
    <source>
        <dbReference type="SAM" id="MobiDB-lite"/>
    </source>
</evidence>
<dbReference type="Proteomes" id="UP000305067">
    <property type="component" value="Unassembled WGS sequence"/>
</dbReference>
<evidence type="ECO:0000259" key="2">
    <source>
        <dbReference type="PROSITE" id="PS50097"/>
    </source>
</evidence>
<dbReference type="AlphaFoldDB" id="A0A5C3QT68"/>
<sequence length="342" mass="38823">MSSPSSHADFSISSAPSTPGQEPPITLADTPFDDADGDADTILHSSDNVEFMVHKIMLSYSSPVFRSWYEEFEPSEEFNQRYDAFTMEEDSATLTLLLRFIYPGSDPSIPCLSTFQHIMHLMREYDLIQQTTLRKFLSTPEVIQTELLRVFAISFRFGFVEEAKLAAKQCLHTRFEPCPEIEELRYLTALDFHRLWAYHRQCGVEAASLTHSLGWVPVQPRIWMESTTPATDLDSDRHGVNCQLHPLTWNVENGARCLLRGWFVDFLKDAGDVIRERPLGAAAEVLSSPEFLDPTLKKTMDCNACRPKAHLQLTSFIAHFFVKEIEEVVGAVNPVLSIEDDD</sequence>
<dbReference type="InterPro" id="IPR000210">
    <property type="entry name" value="BTB/POZ_dom"/>
</dbReference>
<keyword evidence="4" id="KW-1185">Reference proteome</keyword>
<feature type="compositionally biased region" description="Polar residues" evidence="1">
    <location>
        <begin position="1"/>
        <end position="20"/>
    </location>
</feature>
<reference evidence="3 4" key="1">
    <citation type="journal article" date="2019" name="Nat. Ecol. Evol.">
        <title>Megaphylogeny resolves global patterns of mushroom evolution.</title>
        <authorList>
            <person name="Varga T."/>
            <person name="Krizsan K."/>
            <person name="Foldi C."/>
            <person name="Dima B."/>
            <person name="Sanchez-Garcia M."/>
            <person name="Sanchez-Ramirez S."/>
            <person name="Szollosi G.J."/>
            <person name="Szarkandi J.G."/>
            <person name="Papp V."/>
            <person name="Albert L."/>
            <person name="Andreopoulos W."/>
            <person name="Angelini C."/>
            <person name="Antonin V."/>
            <person name="Barry K.W."/>
            <person name="Bougher N.L."/>
            <person name="Buchanan P."/>
            <person name="Buyck B."/>
            <person name="Bense V."/>
            <person name="Catcheside P."/>
            <person name="Chovatia M."/>
            <person name="Cooper J."/>
            <person name="Damon W."/>
            <person name="Desjardin D."/>
            <person name="Finy P."/>
            <person name="Geml J."/>
            <person name="Haridas S."/>
            <person name="Hughes K."/>
            <person name="Justo A."/>
            <person name="Karasinski D."/>
            <person name="Kautmanova I."/>
            <person name="Kiss B."/>
            <person name="Kocsube S."/>
            <person name="Kotiranta H."/>
            <person name="LaButti K.M."/>
            <person name="Lechner B.E."/>
            <person name="Liimatainen K."/>
            <person name="Lipzen A."/>
            <person name="Lukacs Z."/>
            <person name="Mihaltcheva S."/>
            <person name="Morgado L.N."/>
            <person name="Niskanen T."/>
            <person name="Noordeloos M.E."/>
            <person name="Ohm R.A."/>
            <person name="Ortiz-Santana B."/>
            <person name="Ovrebo C."/>
            <person name="Racz N."/>
            <person name="Riley R."/>
            <person name="Savchenko A."/>
            <person name="Shiryaev A."/>
            <person name="Soop K."/>
            <person name="Spirin V."/>
            <person name="Szebenyi C."/>
            <person name="Tomsovsky M."/>
            <person name="Tulloss R.E."/>
            <person name="Uehling J."/>
            <person name="Grigoriev I.V."/>
            <person name="Vagvolgyi C."/>
            <person name="Papp T."/>
            <person name="Martin F.M."/>
            <person name="Miettinen O."/>
            <person name="Hibbett D.S."/>
            <person name="Nagy L.G."/>
        </authorList>
    </citation>
    <scope>NUCLEOTIDE SEQUENCE [LARGE SCALE GENOMIC DNA]</scope>
    <source>
        <strain evidence="3 4">CBS 309.79</strain>
    </source>
</reference>
<dbReference type="SUPFAM" id="SSF54695">
    <property type="entry name" value="POZ domain"/>
    <property type="match status" value="1"/>
</dbReference>
<name>A0A5C3QT68_9AGAR</name>
<feature type="domain" description="BTB" evidence="2">
    <location>
        <begin position="39"/>
        <end position="104"/>
    </location>
</feature>
<gene>
    <name evidence="3" type="ORF">BDV98DRAFT_601586</name>
</gene>
<dbReference type="Gene3D" id="3.30.710.10">
    <property type="entry name" value="Potassium Channel Kv1.1, Chain A"/>
    <property type="match status" value="1"/>
</dbReference>
<dbReference type="Pfam" id="PF00651">
    <property type="entry name" value="BTB"/>
    <property type="match status" value="1"/>
</dbReference>
<dbReference type="OrthoDB" id="3357985at2759"/>
<protein>
    <recommendedName>
        <fullName evidence="2">BTB domain-containing protein</fullName>
    </recommendedName>
</protein>
<proteinExistence type="predicted"/>
<feature type="region of interest" description="Disordered" evidence="1">
    <location>
        <begin position="1"/>
        <end position="32"/>
    </location>
</feature>
<accession>A0A5C3QT68</accession>
<dbReference type="InterPro" id="IPR011333">
    <property type="entry name" value="SKP1/BTB/POZ_sf"/>
</dbReference>